<accession>A0AAN5IB98</accession>
<protein>
    <recommendedName>
        <fullName evidence="4">G protein-coupled receptor</fullName>
    </recommendedName>
</protein>
<feature type="transmembrane region" description="Helical" evidence="1">
    <location>
        <begin position="139"/>
        <end position="160"/>
    </location>
</feature>
<evidence type="ECO:0000313" key="3">
    <source>
        <dbReference type="Proteomes" id="UP001328107"/>
    </source>
</evidence>
<dbReference type="InterPro" id="IPR019422">
    <property type="entry name" value="7TM_GPCR_serpentine_rcpt_Srh"/>
</dbReference>
<dbReference type="Proteomes" id="UP001328107">
    <property type="component" value="Unassembled WGS sequence"/>
</dbReference>
<keyword evidence="1" id="KW-1133">Transmembrane helix</keyword>
<dbReference type="Pfam" id="PF10318">
    <property type="entry name" value="7TM_GPCR_Srh"/>
    <property type="match status" value="1"/>
</dbReference>
<organism evidence="2 3">
    <name type="scientific">Pristionchus mayeri</name>
    <dbReference type="NCBI Taxonomy" id="1317129"/>
    <lineage>
        <taxon>Eukaryota</taxon>
        <taxon>Metazoa</taxon>
        <taxon>Ecdysozoa</taxon>
        <taxon>Nematoda</taxon>
        <taxon>Chromadorea</taxon>
        <taxon>Rhabditida</taxon>
        <taxon>Rhabditina</taxon>
        <taxon>Diplogasteromorpha</taxon>
        <taxon>Diplogasteroidea</taxon>
        <taxon>Neodiplogasteridae</taxon>
        <taxon>Pristionchus</taxon>
    </lineage>
</organism>
<evidence type="ECO:0008006" key="4">
    <source>
        <dbReference type="Google" id="ProtNLM"/>
    </source>
</evidence>
<feature type="transmembrane region" description="Helical" evidence="1">
    <location>
        <begin position="62"/>
        <end position="81"/>
    </location>
</feature>
<keyword evidence="1" id="KW-0812">Transmembrane</keyword>
<gene>
    <name evidence="2" type="ORF">PMAYCL1PPCAC_26761</name>
</gene>
<feature type="non-terminal residue" evidence="2">
    <location>
        <position position="189"/>
    </location>
</feature>
<dbReference type="AlphaFoldDB" id="A0AAN5IB98"/>
<sequence length="189" mass="21533">MTIFLIQASVPPFHSSPELTKKMDARMVELFELPPDFVVVTFSLSMKYVYINYGRTLTRFLLLWAIIPYFSCYTALILMLIKIRQRLIVTGVALSARTIKLQRQFYVMQLLQSFLPLFVLAVPLCMFLYGIFIEGNLGLVSLPIAISLWFCPLVLASVQLRYVYQSTSRGPVAPKITPSQLTRLTNADP</sequence>
<comment type="caution">
    <text evidence="2">The sequence shown here is derived from an EMBL/GenBank/DDBJ whole genome shotgun (WGS) entry which is preliminary data.</text>
</comment>
<reference evidence="3" key="1">
    <citation type="submission" date="2022-10" db="EMBL/GenBank/DDBJ databases">
        <title>Genome assembly of Pristionchus species.</title>
        <authorList>
            <person name="Yoshida K."/>
            <person name="Sommer R.J."/>
        </authorList>
    </citation>
    <scope>NUCLEOTIDE SEQUENCE [LARGE SCALE GENOMIC DNA]</scope>
    <source>
        <strain evidence="3">RS5460</strain>
    </source>
</reference>
<dbReference type="EMBL" id="BTRK01000006">
    <property type="protein sequence ID" value="GMR56566.1"/>
    <property type="molecule type" value="Genomic_DNA"/>
</dbReference>
<evidence type="ECO:0000313" key="2">
    <source>
        <dbReference type="EMBL" id="GMR56566.1"/>
    </source>
</evidence>
<name>A0AAN5IB98_9BILA</name>
<keyword evidence="3" id="KW-1185">Reference proteome</keyword>
<evidence type="ECO:0000256" key="1">
    <source>
        <dbReference type="SAM" id="Phobius"/>
    </source>
</evidence>
<feature type="transmembrane region" description="Helical" evidence="1">
    <location>
        <begin position="110"/>
        <end position="133"/>
    </location>
</feature>
<proteinExistence type="predicted"/>
<keyword evidence="1" id="KW-0472">Membrane</keyword>